<name>A0ABT6IRN4_9GAMM</name>
<dbReference type="EMBL" id="PGFT01000001">
    <property type="protein sequence ID" value="MDH4904151.1"/>
    <property type="molecule type" value="Genomic_DNA"/>
</dbReference>
<dbReference type="Proteomes" id="UP001243298">
    <property type="component" value="Unassembled WGS sequence"/>
</dbReference>
<protein>
    <submittedName>
        <fullName evidence="1">Uncharacterized protein</fullName>
    </submittedName>
</protein>
<organism evidence="1 2">
    <name type="scientific">Psychrobacter pocilloporae</name>
    <dbReference type="NCBI Taxonomy" id="1775882"/>
    <lineage>
        <taxon>Bacteria</taxon>
        <taxon>Pseudomonadati</taxon>
        <taxon>Pseudomonadota</taxon>
        <taxon>Gammaproteobacteria</taxon>
        <taxon>Moraxellales</taxon>
        <taxon>Moraxellaceae</taxon>
        <taxon>Psychrobacter</taxon>
    </lineage>
</organism>
<dbReference type="RefSeq" id="WP_284719100.1">
    <property type="nucleotide sequence ID" value="NZ_PGFT01000001.1"/>
</dbReference>
<proteinExistence type="predicted"/>
<keyword evidence="2" id="KW-1185">Reference proteome</keyword>
<reference evidence="1 2" key="1">
    <citation type="submission" date="2017-11" db="EMBL/GenBank/DDBJ databases">
        <title>Whole genome sequencing of Psychrobacter pocilloporae S6-60T(=JCM 31058T=LMG 29157T).</title>
        <authorList>
            <person name="Das S.K."/>
        </authorList>
    </citation>
    <scope>NUCLEOTIDE SEQUENCE [LARGE SCALE GENOMIC DNA]</scope>
    <source>
        <strain evidence="1 2">S6-60</strain>
    </source>
</reference>
<sequence length="266" mass="31553">MYNRVREDERAYKLMYKSFELSLSRPTNSQVAKTILLDNECNEIQSENNLSFVSRVRGAICTFLQQNKLEYKQHNDLEDNYKCECDYDCECYFNKFIMPAFKNLALSFEPYINNGSLVNHILEEYTTEEKDRLLSCDLREILRLMLYKELAYLAFERGLYDVSCWHHEATVLMYGGAITNEQFDPSEYIESELSARNKDKANKRWSKHNQLRPKKKKQYLEIMDKQNFTTFAETATYIKQYIETGKTPSYRTIELWLSQASRGDFS</sequence>
<accession>A0ABT6IRN4</accession>
<evidence type="ECO:0000313" key="1">
    <source>
        <dbReference type="EMBL" id="MDH4904151.1"/>
    </source>
</evidence>
<gene>
    <name evidence="1" type="ORF">CUR83_03535</name>
</gene>
<comment type="caution">
    <text evidence="1">The sequence shown here is derived from an EMBL/GenBank/DDBJ whole genome shotgun (WGS) entry which is preliminary data.</text>
</comment>
<evidence type="ECO:0000313" key="2">
    <source>
        <dbReference type="Proteomes" id="UP001243298"/>
    </source>
</evidence>